<evidence type="ECO:0000313" key="3">
    <source>
        <dbReference type="EMBL" id="MEW9502537.1"/>
    </source>
</evidence>
<gene>
    <name evidence="3" type="ORF">AB1471_12120</name>
</gene>
<dbReference type="PANTHER" id="PTHR11895:SF7">
    <property type="entry name" value="GLUTAMYL-TRNA(GLN) AMIDOTRANSFERASE SUBUNIT A, MITOCHONDRIAL"/>
    <property type="match status" value="1"/>
</dbReference>
<evidence type="ECO:0000259" key="2">
    <source>
        <dbReference type="Pfam" id="PF01425"/>
    </source>
</evidence>
<dbReference type="SUPFAM" id="SSF75304">
    <property type="entry name" value="Amidase signature (AS) enzymes"/>
    <property type="match status" value="1"/>
</dbReference>
<keyword evidence="4" id="KW-1185">Reference proteome</keyword>
<protein>
    <submittedName>
        <fullName evidence="3">Amidase</fullName>
        <ecNumber evidence="3">3.5.1.4</ecNumber>
    </submittedName>
</protein>
<accession>A0ABV3Q5C0</accession>
<dbReference type="PROSITE" id="PS00571">
    <property type="entry name" value="AMIDASES"/>
    <property type="match status" value="1"/>
</dbReference>
<dbReference type="Proteomes" id="UP001556040">
    <property type="component" value="Unassembled WGS sequence"/>
</dbReference>
<evidence type="ECO:0000313" key="4">
    <source>
        <dbReference type="Proteomes" id="UP001556040"/>
    </source>
</evidence>
<comment type="similarity">
    <text evidence="1">Belongs to the amidase family.</text>
</comment>
<dbReference type="Pfam" id="PF01425">
    <property type="entry name" value="Amidase"/>
    <property type="match status" value="1"/>
</dbReference>
<dbReference type="GO" id="GO:0004040">
    <property type="term" value="F:amidase activity"/>
    <property type="evidence" value="ECO:0007669"/>
    <property type="project" value="UniProtKB-EC"/>
</dbReference>
<evidence type="ECO:0000256" key="1">
    <source>
        <dbReference type="ARBA" id="ARBA00009199"/>
    </source>
</evidence>
<sequence length="493" mass="52901">MNLNDFCSKDASELAELVHRKEILPHELVSDAIDQIEESNPALNAVVYKRYEAALKEASQVDSSLPFAGIPILLKDISQSVKGEVLTAGSKLLAKNIAKRDSHFVAALKKAGFIVVGSTNAPEFGLKNITEPKLHGPSRNPWNPAYSPGGSSGGAAASVASGMVPVAGASDGGGSIRIPASFTGLVGLKPTRGRMPVGPGVGRQWQGAAVDFALTKTVRDTAALLDQLQTIQPAAAFQVPLFQQGYTEYLTNQSTKTFRIGFSTKSPVGTPVSEEAVNTVHQVANFLQQQGHVVEQAQPNINGRALMEQYFLMNAGEMAGFVQTMEADLGKSLTHHDMEIESWVLAEAGKKVTAGEFSLSLAAWDQAAEQMAAFHEKYDLYLTPATAFDAPKIGELTPTQQQIDKLLGVSSLESSAQQTLIYDMFEPSLTYTPFTQLANLTGQPGISLPTGQSLNGLPLGVQLMAPKGNEHWLLTVAKELEQSPYWHQVTMIK</sequence>
<dbReference type="EC" id="3.5.1.4" evidence="3"/>
<feature type="domain" description="Amidase" evidence="2">
    <location>
        <begin position="27"/>
        <end position="474"/>
    </location>
</feature>
<comment type="caution">
    <text evidence="3">The sequence shown here is derived from an EMBL/GenBank/DDBJ whole genome shotgun (WGS) entry which is preliminary data.</text>
</comment>
<organism evidence="3 4">
    <name type="scientific">Jeotgalibacillus marinus</name>
    <dbReference type="NCBI Taxonomy" id="86667"/>
    <lineage>
        <taxon>Bacteria</taxon>
        <taxon>Bacillati</taxon>
        <taxon>Bacillota</taxon>
        <taxon>Bacilli</taxon>
        <taxon>Bacillales</taxon>
        <taxon>Caryophanaceae</taxon>
        <taxon>Jeotgalibacillus</taxon>
    </lineage>
</organism>
<name>A0ABV3Q5C0_9BACL</name>
<dbReference type="InterPro" id="IPR036928">
    <property type="entry name" value="AS_sf"/>
</dbReference>
<dbReference type="InterPro" id="IPR020556">
    <property type="entry name" value="Amidase_CS"/>
</dbReference>
<dbReference type="NCBIfam" id="NF005099">
    <property type="entry name" value="PRK06529.1"/>
    <property type="match status" value="1"/>
</dbReference>
<keyword evidence="3" id="KW-0378">Hydrolase</keyword>
<dbReference type="Gene3D" id="3.90.1300.10">
    <property type="entry name" value="Amidase signature (AS) domain"/>
    <property type="match status" value="1"/>
</dbReference>
<dbReference type="InterPro" id="IPR000120">
    <property type="entry name" value="Amidase"/>
</dbReference>
<dbReference type="PANTHER" id="PTHR11895">
    <property type="entry name" value="TRANSAMIDASE"/>
    <property type="match status" value="1"/>
</dbReference>
<dbReference type="InterPro" id="IPR023631">
    <property type="entry name" value="Amidase_dom"/>
</dbReference>
<dbReference type="RefSeq" id="WP_367780026.1">
    <property type="nucleotide sequence ID" value="NZ_JBFMIA010000011.1"/>
</dbReference>
<dbReference type="EMBL" id="JBFMIA010000011">
    <property type="protein sequence ID" value="MEW9502537.1"/>
    <property type="molecule type" value="Genomic_DNA"/>
</dbReference>
<reference evidence="3 4" key="1">
    <citation type="journal article" date="1979" name="Int. J. Syst. Evol. Microbiol.">
        <title>Bacillus globisporus subsp. marinus subsp. nov.</title>
        <authorList>
            <person name="Liu H."/>
        </authorList>
    </citation>
    <scope>NUCLEOTIDE SEQUENCE [LARGE SCALE GENOMIC DNA]</scope>
    <source>
        <strain evidence="3 4">DSM 1297</strain>
    </source>
</reference>
<proteinExistence type="inferred from homology"/>